<protein>
    <submittedName>
        <fullName evidence="1">Lipoprotein</fullName>
    </submittedName>
</protein>
<evidence type="ECO:0000313" key="2">
    <source>
        <dbReference type="Proteomes" id="UP000037146"/>
    </source>
</evidence>
<keyword evidence="1" id="KW-0449">Lipoprotein</keyword>
<dbReference type="OrthoDB" id="2942850at2"/>
<dbReference type="PATRIC" id="fig|1679170.3.peg.2797"/>
<dbReference type="AlphaFoldDB" id="A0A0K9GU84"/>
<organism evidence="1 2">
    <name type="scientific">Peribacillus loiseleuriae</name>
    <dbReference type="NCBI Taxonomy" id="1679170"/>
    <lineage>
        <taxon>Bacteria</taxon>
        <taxon>Bacillati</taxon>
        <taxon>Bacillota</taxon>
        <taxon>Bacilli</taxon>
        <taxon>Bacillales</taxon>
        <taxon>Bacillaceae</taxon>
        <taxon>Peribacillus</taxon>
    </lineage>
</organism>
<reference evidence="2" key="1">
    <citation type="submission" date="2015-07" db="EMBL/GenBank/DDBJ databases">
        <title>Genome sequencing project for genomic taxonomy and phylogenomics of Bacillus-like bacteria.</title>
        <authorList>
            <person name="Liu B."/>
            <person name="Wang J."/>
            <person name="Zhu Y."/>
            <person name="Liu G."/>
            <person name="Chen Q."/>
            <person name="Chen Z."/>
            <person name="Lan J."/>
            <person name="Che J."/>
            <person name="Ge C."/>
            <person name="Shi H."/>
            <person name="Pan Z."/>
            <person name="Liu X."/>
        </authorList>
    </citation>
    <scope>NUCLEOTIDE SEQUENCE [LARGE SCALE GENOMIC DNA]</scope>
    <source>
        <strain evidence="2">FJAT-27997</strain>
    </source>
</reference>
<dbReference type="PROSITE" id="PS51257">
    <property type="entry name" value="PROKAR_LIPOPROTEIN"/>
    <property type="match status" value="1"/>
</dbReference>
<accession>A0A0K9GU84</accession>
<comment type="caution">
    <text evidence="1">The sequence shown here is derived from an EMBL/GenBank/DDBJ whole genome shotgun (WGS) entry which is preliminary data.</text>
</comment>
<dbReference type="Proteomes" id="UP000037146">
    <property type="component" value="Unassembled WGS sequence"/>
</dbReference>
<dbReference type="EMBL" id="LFZW01000001">
    <property type="protein sequence ID" value="KMY50183.1"/>
    <property type="molecule type" value="Genomic_DNA"/>
</dbReference>
<gene>
    <name evidence="1" type="ORF">AC625_12285</name>
</gene>
<proteinExistence type="predicted"/>
<sequence>MRGKGMSKFVVSISTVLILLTGCSAKPSLELMGASVEIRDDRLGGTEIMSGESKGEIIQPVSLSYDFVLKNIGKSTLGSAEKMNTETYEFEDGIKIVIKPNKELQDVSKEVMGFNILNEEKREQAHLGIVKQISSILEPNQEGEYSLNFELGALEDNPELKKAPSQEQLDKLKRSALDATLVILVEDEEIARFDLNNLE</sequence>
<evidence type="ECO:0000313" key="1">
    <source>
        <dbReference type="EMBL" id="KMY50183.1"/>
    </source>
</evidence>
<keyword evidence="2" id="KW-1185">Reference proteome</keyword>
<name>A0A0K9GU84_9BACI</name>
<dbReference type="RefSeq" id="WP_049681530.1">
    <property type="nucleotide sequence ID" value="NZ_LFZW01000001.1"/>
</dbReference>